<evidence type="ECO:0000313" key="2">
    <source>
        <dbReference type="EMBL" id="CAG8694074.1"/>
    </source>
</evidence>
<feature type="signal peptide" evidence="1">
    <location>
        <begin position="1"/>
        <end position="27"/>
    </location>
</feature>
<dbReference type="AlphaFoldDB" id="A0A9N9HID7"/>
<gene>
    <name evidence="2" type="ORF">FCALED_LOCUS13120</name>
</gene>
<organism evidence="2 3">
    <name type="scientific">Funneliformis caledonium</name>
    <dbReference type="NCBI Taxonomy" id="1117310"/>
    <lineage>
        <taxon>Eukaryota</taxon>
        <taxon>Fungi</taxon>
        <taxon>Fungi incertae sedis</taxon>
        <taxon>Mucoromycota</taxon>
        <taxon>Glomeromycotina</taxon>
        <taxon>Glomeromycetes</taxon>
        <taxon>Glomerales</taxon>
        <taxon>Glomeraceae</taxon>
        <taxon>Funneliformis</taxon>
    </lineage>
</organism>
<dbReference type="Proteomes" id="UP000789570">
    <property type="component" value="Unassembled WGS sequence"/>
</dbReference>
<name>A0A9N9HID7_9GLOM</name>
<feature type="chain" id="PRO_5040244610" evidence="1">
    <location>
        <begin position="28"/>
        <end position="436"/>
    </location>
</feature>
<proteinExistence type="predicted"/>
<reference evidence="2" key="1">
    <citation type="submission" date="2021-06" db="EMBL/GenBank/DDBJ databases">
        <authorList>
            <person name="Kallberg Y."/>
            <person name="Tangrot J."/>
            <person name="Rosling A."/>
        </authorList>
    </citation>
    <scope>NUCLEOTIDE SEQUENCE</scope>
    <source>
        <strain evidence="2">UK204</strain>
    </source>
</reference>
<sequence length="436" mass="48923">MKKFSLTLITIYLFFAITLVSIPSILAQCIDQPFPTQPNKNLAVKCLTVKQPIKKLKSQVSNNTDMLEIRFDCAINDETICAKVKSTFEEAGRIITSALTLYTQIIVNVTFREMMSPAILGSARPFRSMPLKDDDGIERLYPQSLVKQLQLTSHPEFAPVDIVADFNSLVALWFEGDPPITSKQVGFLELILHELMHGLGFVSAWGDYFPKAATPEVNDFIESENSNSKAMTVFGGFQEKAFDKYLVIFPDNVTTSSYIKELNKFADGSAFKNFDDFYVKFIASPQYLVAKEIYNHFVTPKSLVFKPSVSDKEEDWTYLETTLNPFERGSSVSHVDNMMYTNTSDFLMTYRQELGRTLNDNIGIGGNYAGGAISYKLRLILESLGYTVNYPSPFPSNETDPVTENSIPTSLSTRNFAYQSSIAYIVGIVMIINALL</sequence>
<keyword evidence="1" id="KW-0732">Signal</keyword>
<evidence type="ECO:0000256" key="1">
    <source>
        <dbReference type="SAM" id="SignalP"/>
    </source>
</evidence>
<accession>A0A9N9HID7</accession>
<dbReference type="EMBL" id="CAJVPQ010007197">
    <property type="protein sequence ID" value="CAG8694074.1"/>
    <property type="molecule type" value="Genomic_DNA"/>
</dbReference>
<keyword evidence="3" id="KW-1185">Reference proteome</keyword>
<evidence type="ECO:0000313" key="3">
    <source>
        <dbReference type="Proteomes" id="UP000789570"/>
    </source>
</evidence>
<dbReference type="OrthoDB" id="73465at2759"/>
<protein>
    <submittedName>
        <fullName evidence="2">14024_t:CDS:1</fullName>
    </submittedName>
</protein>
<comment type="caution">
    <text evidence="2">The sequence shown here is derived from an EMBL/GenBank/DDBJ whole genome shotgun (WGS) entry which is preliminary data.</text>
</comment>